<dbReference type="Gene3D" id="2.160.20.10">
    <property type="entry name" value="Single-stranded right-handed beta-helix, Pectin lyase-like"/>
    <property type="match status" value="1"/>
</dbReference>
<evidence type="ECO:0000313" key="5">
    <source>
        <dbReference type="Proteomes" id="UP001303407"/>
    </source>
</evidence>
<dbReference type="InterPro" id="IPR039448">
    <property type="entry name" value="Beta_helix"/>
</dbReference>
<dbReference type="Pfam" id="PF13229">
    <property type="entry name" value="Beta_helix"/>
    <property type="match status" value="1"/>
</dbReference>
<protein>
    <submittedName>
        <fullName evidence="4">Glycoside hydrolase family 28 protein</fullName>
    </submittedName>
</protein>
<evidence type="ECO:0000259" key="3">
    <source>
        <dbReference type="Pfam" id="PF13229"/>
    </source>
</evidence>
<evidence type="ECO:0000313" key="4">
    <source>
        <dbReference type="EMBL" id="WNH13056.1"/>
    </source>
</evidence>
<dbReference type="Pfam" id="PF12708">
    <property type="entry name" value="Pect-lyase_RHGA_epim"/>
    <property type="match status" value="1"/>
</dbReference>
<name>A0ABY9Y4A1_9FLAO</name>
<keyword evidence="4" id="KW-0378">Hydrolase</keyword>
<dbReference type="Proteomes" id="UP001303407">
    <property type="component" value="Chromosome"/>
</dbReference>
<feature type="domain" description="Right handed beta helix" evidence="3">
    <location>
        <begin position="168"/>
        <end position="334"/>
    </location>
</feature>
<dbReference type="InterPro" id="IPR012334">
    <property type="entry name" value="Pectin_lyas_fold"/>
</dbReference>
<keyword evidence="5" id="KW-1185">Reference proteome</keyword>
<keyword evidence="1" id="KW-0732">Signal</keyword>
<dbReference type="SMART" id="SM00710">
    <property type="entry name" value="PbH1"/>
    <property type="match status" value="6"/>
</dbReference>
<dbReference type="InterPro" id="IPR011050">
    <property type="entry name" value="Pectin_lyase_fold/virulence"/>
</dbReference>
<reference evidence="4 5" key="1">
    <citation type="submission" date="2023-09" db="EMBL/GenBank/DDBJ databases">
        <title>Thalassobella suaedae gen. nov., sp. nov., a marine bacterium of the family Flavobacteriaceae isolated from a halophyte Suaeda japonica.</title>
        <authorList>
            <person name="Lee S.Y."/>
            <person name="Hwang C.Y."/>
        </authorList>
    </citation>
    <scope>NUCLEOTIDE SEQUENCE [LARGE SCALE GENOMIC DNA]</scope>
    <source>
        <strain evidence="4 5">HL-DH10</strain>
    </source>
</reference>
<evidence type="ECO:0000256" key="1">
    <source>
        <dbReference type="SAM" id="SignalP"/>
    </source>
</evidence>
<dbReference type="GO" id="GO:0016787">
    <property type="term" value="F:hydrolase activity"/>
    <property type="evidence" value="ECO:0007669"/>
    <property type="project" value="UniProtKB-KW"/>
</dbReference>
<feature type="signal peptide" evidence="1">
    <location>
        <begin position="1"/>
        <end position="31"/>
    </location>
</feature>
<dbReference type="EMBL" id="CP134536">
    <property type="protein sequence ID" value="WNH13056.1"/>
    <property type="molecule type" value="Genomic_DNA"/>
</dbReference>
<gene>
    <name evidence="4" type="ORF">RHP49_02115</name>
</gene>
<dbReference type="PANTHER" id="PTHR31339">
    <property type="entry name" value="PECTIN LYASE-RELATED"/>
    <property type="match status" value="1"/>
</dbReference>
<dbReference type="InterPro" id="IPR006626">
    <property type="entry name" value="PbH1"/>
</dbReference>
<dbReference type="InterPro" id="IPR051801">
    <property type="entry name" value="GH28_Enzymes"/>
</dbReference>
<dbReference type="InterPro" id="IPR024535">
    <property type="entry name" value="RHGA/B-epi-like_pectate_lyase"/>
</dbReference>
<organism evidence="4 5">
    <name type="scientific">Thalassobellus suaedae</name>
    <dbReference type="NCBI Taxonomy" id="3074124"/>
    <lineage>
        <taxon>Bacteria</taxon>
        <taxon>Pseudomonadati</taxon>
        <taxon>Bacteroidota</taxon>
        <taxon>Flavobacteriia</taxon>
        <taxon>Flavobacteriales</taxon>
        <taxon>Flavobacteriaceae</taxon>
        <taxon>Thalassobellus</taxon>
    </lineage>
</organism>
<evidence type="ECO:0000259" key="2">
    <source>
        <dbReference type="Pfam" id="PF12708"/>
    </source>
</evidence>
<feature type="domain" description="Rhamnogalacturonase A/B/Epimerase-like pectate lyase" evidence="2">
    <location>
        <begin position="36"/>
        <end position="82"/>
    </location>
</feature>
<dbReference type="SUPFAM" id="SSF51126">
    <property type="entry name" value="Pectin lyase-like"/>
    <property type="match status" value="1"/>
</dbReference>
<feature type="chain" id="PRO_5045072951" evidence="1">
    <location>
        <begin position="32"/>
        <end position="520"/>
    </location>
</feature>
<proteinExistence type="predicted"/>
<sequence>MKNLTTTLFLSAFTFLLFLFFAGFCYSQTAAQETVFNVKNYGATGDRNTLDTDAINKTIDAAAKAGGGTVYFPAGTYLSYSIHLQSHISLYLEQGATILAAKPEGDIGYDAPEPAINDTFQDFGHSHWHNSLIWGENLEDISILGLGVIHGKGLSRGGPYRTPIGNKAIALKNCRNVTLKDFTILYGGHFGILATGVDNFTIDNLKIDTNRDGIDIDACKNVRISNCTINSPWDDAICLKSSYALGYTRATENVTITNCSVSGFDRGTFYNGTYLRNEPDLVPDKEGPTGRIKFGTESNGGFKNITISNCVFEYCRGLALETVDGGLLEDVTITNITMRDIINSPIFIRLGARMRGPTDTPVGKLRRINISNINVYNADSRFATLISGIPNHNIEDVRLSNISIWYRPLDALTSPIQQEVPEYEKAYPEPQKFGVLPTYGFFIRHVKNIELNNVNLHLLGDEKRPAMMLTNVNNVKLRNLTADKGSHESLLILKNVGDISIKDSKLLKDIDIKGIQTKNY</sequence>
<accession>A0ABY9Y4A1</accession>
<dbReference type="PANTHER" id="PTHR31339:SF9">
    <property type="entry name" value="PLASMIN AND FIBRONECTIN-BINDING PROTEIN A"/>
    <property type="match status" value="1"/>
</dbReference>
<dbReference type="RefSeq" id="WP_415863034.1">
    <property type="nucleotide sequence ID" value="NZ_CP134536.1"/>
</dbReference>